<protein>
    <recommendedName>
        <fullName evidence="4">Secernin-2</fullName>
    </recommendedName>
</protein>
<dbReference type="PANTHER" id="PTHR12994">
    <property type="entry name" value="SECERNIN"/>
    <property type="match status" value="1"/>
</dbReference>
<evidence type="ECO:0000313" key="3">
    <source>
        <dbReference type="Proteomes" id="UP000037069"/>
    </source>
</evidence>
<dbReference type="Proteomes" id="UP000037069">
    <property type="component" value="Unassembled WGS sequence"/>
</dbReference>
<gene>
    <name evidence="2" type="ORF">FF38_04592</name>
</gene>
<evidence type="ECO:0000313" key="2">
    <source>
        <dbReference type="EMBL" id="KNC24343.1"/>
    </source>
</evidence>
<dbReference type="InterPro" id="IPR005322">
    <property type="entry name" value="Peptidase_C69"/>
</dbReference>
<dbReference type="OMA" id="CYYDVSD"/>
<dbReference type="PANTHER" id="PTHR12994:SF17">
    <property type="entry name" value="LD30995P"/>
    <property type="match status" value="1"/>
</dbReference>
<comment type="similarity">
    <text evidence="1">Belongs to the peptidase C69 family. Secernin subfamily.</text>
</comment>
<dbReference type="GO" id="GO:0070004">
    <property type="term" value="F:cysteine-type exopeptidase activity"/>
    <property type="evidence" value="ECO:0007669"/>
    <property type="project" value="InterPro"/>
</dbReference>
<comment type="caution">
    <text evidence="2">The sequence shown here is derived from an EMBL/GenBank/DDBJ whole genome shotgun (WGS) entry which is preliminary data.</text>
</comment>
<proteinExistence type="inferred from homology"/>
<dbReference type="STRING" id="7375.A0A0L0BWE0"/>
<accession>A0A0L0BWE0</accession>
<dbReference type="GO" id="GO:0016805">
    <property type="term" value="F:dipeptidase activity"/>
    <property type="evidence" value="ECO:0007669"/>
    <property type="project" value="InterPro"/>
</dbReference>
<dbReference type="GO" id="GO:0006508">
    <property type="term" value="P:proteolysis"/>
    <property type="evidence" value="ECO:0007669"/>
    <property type="project" value="InterPro"/>
</dbReference>
<dbReference type="OrthoDB" id="5175656at2759"/>
<keyword evidence="3" id="KW-1185">Reference proteome</keyword>
<evidence type="ECO:0008006" key="4">
    <source>
        <dbReference type="Google" id="ProtNLM"/>
    </source>
</evidence>
<dbReference type="AlphaFoldDB" id="A0A0L0BWE0"/>
<organism evidence="2 3">
    <name type="scientific">Lucilia cuprina</name>
    <name type="common">Green bottle fly</name>
    <name type="synonym">Australian sheep blowfly</name>
    <dbReference type="NCBI Taxonomy" id="7375"/>
    <lineage>
        <taxon>Eukaryota</taxon>
        <taxon>Metazoa</taxon>
        <taxon>Ecdysozoa</taxon>
        <taxon>Arthropoda</taxon>
        <taxon>Hexapoda</taxon>
        <taxon>Insecta</taxon>
        <taxon>Pterygota</taxon>
        <taxon>Neoptera</taxon>
        <taxon>Endopterygota</taxon>
        <taxon>Diptera</taxon>
        <taxon>Brachycera</taxon>
        <taxon>Muscomorpha</taxon>
        <taxon>Oestroidea</taxon>
        <taxon>Calliphoridae</taxon>
        <taxon>Luciliinae</taxon>
        <taxon>Lucilia</taxon>
    </lineage>
</organism>
<sequence length="357" mass="38401">MSSQGNCFVVMPPNCATDTVILGRNAENESLVGVAQEVFFYDNSESLEGKNDLVADAASALRVILQKPKPGVWGGDCGSNERNLSVAITWSNDAESDLSAFDVVRLTLATAESAEAAVDRVGELVAQHGHDDTKFSLIVCDPSQVWLISCAGKLWAAQQLTSGYHHLPSDGLAVTTTIDKSIEGLSDALKTLGCWDGEGDLNFAACFDSSPNSSTDWSGDEPSDDGSYSLTSMFETLRSSANAASSRSATVFVLCNNGISCHWFTATPNASESVFKPFVFAPQPKISPLTKVPADNEITLLHKLHGQRKPASLEHLKALEAACVEEVSAYLAEHPEVNEELDELMKDCVEAEVKFYR</sequence>
<dbReference type="EMBL" id="JRES01001243">
    <property type="protein sequence ID" value="KNC24343.1"/>
    <property type="molecule type" value="Genomic_DNA"/>
</dbReference>
<name>A0A0L0BWE0_LUCCU</name>
<reference evidence="2 3" key="1">
    <citation type="journal article" date="2015" name="Nat. Commun.">
        <title>Lucilia cuprina genome unlocks parasitic fly biology to underpin future interventions.</title>
        <authorList>
            <person name="Anstead C.A."/>
            <person name="Korhonen P.K."/>
            <person name="Young N.D."/>
            <person name="Hall R.S."/>
            <person name="Jex A.R."/>
            <person name="Murali S.C."/>
            <person name="Hughes D.S."/>
            <person name="Lee S.F."/>
            <person name="Perry T."/>
            <person name="Stroehlein A.J."/>
            <person name="Ansell B.R."/>
            <person name="Breugelmans B."/>
            <person name="Hofmann A."/>
            <person name="Qu J."/>
            <person name="Dugan S."/>
            <person name="Lee S.L."/>
            <person name="Chao H."/>
            <person name="Dinh H."/>
            <person name="Han Y."/>
            <person name="Doddapaneni H.V."/>
            <person name="Worley K.C."/>
            <person name="Muzny D.M."/>
            <person name="Ioannidis P."/>
            <person name="Waterhouse R.M."/>
            <person name="Zdobnov E.M."/>
            <person name="James P.J."/>
            <person name="Bagnall N.H."/>
            <person name="Kotze A.C."/>
            <person name="Gibbs R.A."/>
            <person name="Richards S."/>
            <person name="Batterham P."/>
            <person name="Gasser R.B."/>
        </authorList>
    </citation>
    <scope>NUCLEOTIDE SEQUENCE [LARGE SCALE GENOMIC DNA]</scope>
    <source>
        <strain evidence="2 3">LS</strain>
        <tissue evidence="2">Full body</tissue>
    </source>
</reference>
<evidence type="ECO:0000256" key="1">
    <source>
        <dbReference type="ARBA" id="ARBA00005705"/>
    </source>
</evidence>